<dbReference type="GO" id="GO:0042742">
    <property type="term" value="P:defense response to bacterium"/>
    <property type="evidence" value="ECO:0007669"/>
    <property type="project" value="UniProtKB-KW"/>
</dbReference>
<keyword evidence="4" id="KW-0378">Hydrolase</keyword>
<dbReference type="InterPro" id="IPR023347">
    <property type="entry name" value="Lysozyme_dom_sf"/>
</dbReference>
<keyword evidence="6" id="KW-0326">Glycosidase</keyword>
<dbReference type="GO" id="GO:0016998">
    <property type="term" value="P:cell wall macromolecule catabolic process"/>
    <property type="evidence" value="ECO:0007669"/>
    <property type="project" value="InterPro"/>
</dbReference>
<dbReference type="InterPro" id="IPR051018">
    <property type="entry name" value="Bacteriophage_GH24"/>
</dbReference>
<evidence type="ECO:0008006" key="8">
    <source>
        <dbReference type="Google" id="ProtNLM"/>
    </source>
</evidence>
<comment type="catalytic activity">
    <reaction evidence="1">
        <text>Hydrolysis of (1-&gt;4)-beta-linkages between N-acetylmuramic acid and N-acetyl-D-glucosamine residues in a peptidoglycan and between N-acetyl-D-glucosamine residues in chitodextrins.</text>
        <dbReference type="EC" id="3.2.1.17"/>
    </reaction>
</comment>
<evidence type="ECO:0000256" key="1">
    <source>
        <dbReference type="ARBA" id="ARBA00000632"/>
    </source>
</evidence>
<evidence type="ECO:0000256" key="4">
    <source>
        <dbReference type="ARBA" id="ARBA00022801"/>
    </source>
</evidence>
<keyword evidence="3" id="KW-0081">Bacteriolytic enzyme</keyword>
<dbReference type="InterPro" id="IPR023346">
    <property type="entry name" value="Lysozyme-like_dom_sf"/>
</dbReference>
<dbReference type="SUPFAM" id="SSF53955">
    <property type="entry name" value="Lysozyme-like"/>
    <property type="match status" value="1"/>
</dbReference>
<dbReference type="PANTHER" id="PTHR38107">
    <property type="match status" value="1"/>
</dbReference>
<keyword evidence="2" id="KW-0929">Antimicrobial</keyword>
<dbReference type="CDD" id="cd00737">
    <property type="entry name" value="lyz_endolysin_autolysin"/>
    <property type="match status" value="1"/>
</dbReference>
<sequence>MRISERGLKLLSDWEGLRNEVYLDVAKFPTIGIGHLLTKDELSSNKILIDGINVDYSFGLTNIQIERLLVKDLMKIEEKINKLITVDISQNQYDAIVIFVFNIGIGAFERSTFLKLLNNKKFDQLPNQFRRWNKSGGQIISGLIHRRENEIKLFEGLL</sequence>
<dbReference type="GO" id="GO:0009253">
    <property type="term" value="P:peptidoglycan catabolic process"/>
    <property type="evidence" value="ECO:0007669"/>
    <property type="project" value="InterPro"/>
</dbReference>
<dbReference type="InterPro" id="IPR034690">
    <property type="entry name" value="Endolysin_T4_type"/>
</dbReference>
<keyword evidence="5" id="KW-1035">Host cytoplasm</keyword>
<evidence type="ECO:0000313" key="7">
    <source>
        <dbReference type="EMBL" id="QHU08889.1"/>
    </source>
</evidence>
<proteinExistence type="inferred from homology"/>
<accession>A0A6C0JTK5</accession>
<dbReference type="EMBL" id="MN740699">
    <property type="protein sequence ID" value="QHU08889.1"/>
    <property type="molecule type" value="Genomic_DNA"/>
</dbReference>
<name>A0A6C0JTK5_9ZZZZ</name>
<dbReference type="HAMAP" id="MF_04110">
    <property type="entry name" value="ENDOLYSIN_T4"/>
    <property type="match status" value="1"/>
</dbReference>
<evidence type="ECO:0000256" key="6">
    <source>
        <dbReference type="ARBA" id="ARBA00023295"/>
    </source>
</evidence>
<dbReference type="InterPro" id="IPR002196">
    <property type="entry name" value="Glyco_hydro_24"/>
</dbReference>
<dbReference type="InterPro" id="IPR033907">
    <property type="entry name" value="Endolysin_autolysin"/>
</dbReference>
<protein>
    <recommendedName>
        <fullName evidence="8">Glycoside hydrolase</fullName>
    </recommendedName>
</protein>
<dbReference type="AlphaFoldDB" id="A0A6C0JTK5"/>
<evidence type="ECO:0000256" key="3">
    <source>
        <dbReference type="ARBA" id="ARBA00022638"/>
    </source>
</evidence>
<dbReference type="Gene3D" id="1.10.530.40">
    <property type="match status" value="1"/>
</dbReference>
<dbReference type="Pfam" id="PF00959">
    <property type="entry name" value="Phage_lysozyme"/>
    <property type="match status" value="1"/>
</dbReference>
<reference evidence="7" key="1">
    <citation type="journal article" date="2020" name="Nature">
        <title>Giant virus diversity and host interactions through global metagenomics.</title>
        <authorList>
            <person name="Schulz F."/>
            <person name="Roux S."/>
            <person name="Paez-Espino D."/>
            <person name="Jungbluth S."/>
            <person name="Walsh D.A."/>
            <person name="Denef V.J."/>
            <person name="McMahon K.D."/>
            <person name="Konstantinidis K.T."/>
            <person name="Eloe-Fadrosh E.A."/>
            <person name="Kyrpides N.C."/>
            <person name="Woyke T."/>
        </authorList>
    </citation>
    <scope>NUCLEOTIDE SEQUENCE</scope>
    <source>
        <strain evidence="7">GVMAG-S-1064190-84</strain>
    </source>
</reference>
<organism evidence="7">
    <name type="scientific">viral metagenome</name>
    <dbReference type="NCBI Taxonomy" id="1070528"/>
    <lineage>
        <taxon>unclassified sequences</taxon>
        <taxon>metagenomes</taxon>
        <taxon>organismal metagenomes</taxon>
    </lineage>
</organism>
<dbReference type="GO" id="GO:0003796">
    <property type="term" value="F:lysozyme activity"/>
    <property type="evidence" value="ECO:0007669"/>
    <property type="project" value="UniProtKB-EC"/>
</dbReference>
<dbReference type="PANTHER" id="PTHR38107:SF3">
    <property type="entry name" value="LYSOZYME RRRD-RELATED"/>
    <property type="match status" value="1"/>
</dbReference>
<evidence type="ECO:0000256" key="2">
    <source>
        <dbReference type="ARBA" id="ARBA00022529"/>
    </source>
</evidence>
<dbReference type="GO" id="GO:0031640">
    <property type="term" value="P:killing of cells of another organism"/>
    <property type="evidence" value="ECO:0007669"/>
    <property type="project" value="UniProtKB-KW"/>
</dbReference>
<evidence type="ECO:0000256" key="5">
    <source>
        <dbReference type="ARBA" id="ARBA00023200"/>
    </source>
</evidence>